<protein>
    <submittedName>
        <fullName evidence="1">Uncharacterized protein</fullName>
    </submittedName>
</protein>
<gene>
    <name evidence="1" type="ORF">C5167_049531</name>
</gene>
<reference evidence="1 2" key="1">
    <citation type="journal article" date="2018" name="Science">
        <title>The opium poppy genome and morphinan production.</title>
        <authorList>
            <person name="Guo L."/>
            <person name="Winzer T."/>
            <person name="Yang X."/>
            <person name="Li Y."/>
            <person name="Ning Z."/>
            <person name="He Z."/>
            <person name="Teodor R."/>
            <person name="Lu Y."/>
            <person name="Bowser T.A."/>
            <person name="Graham I.A."/>
            <person name="Ye K."/>
        </authorList>
    </citation>
    <scope>NUCLEOTIDE SEQUENCE [LARGE SCALE GENOMIC DNA]</scope>
    <source>
        <strain evidence="2">cv. HN1</strain>
        <tissue evidence="1">Leaves</tissue>
    </source>
</reference>
<dbReference type="AlphaFoldDB" id="A0A4Y7KPG4"/>
<evidence type="ECO:0000313" key="2">
    <source>
        <dbReference type="Proteomes" id="UP000316621"/>
    </source>
</evidence>
<evidence type="ECO:0000313" key="1">
    <source>
        <dbReference type="EMBL" id="RZC74051.1"/>
    </source>
</evidence>
<sequence>MSISKLSGFGKLVLESILRTCIKHDNVHMSICPHCIQMLIIS</sequence>
<keyword evidence="2" id="KW-1185">Reference proteome</keyword>
<organism evidence="1 2">
    <name type="scientific">Papaver somniferum</name>
    <name type="common">Opium poppy</name>
    <dbReference type="NCBI Taxonomy" id="3469"/>
    <lineage>
        <taxon>Eukaryota</taxon>
        <taxon>Viridiplantae</taxon>
        <taxon>Streptophyta</taxon>
        <taxon>Embryophyta</taxon>
        <taxon>Tracheophyta</taxon>
        <taxon>Spermatophyta</taxon>
        <taxon>Magnoliopsida</taxon>
        <taxon>Ranunculales</taxon>
        <taxon>Papaveraceae</taxon>
        <taxon>Papaveroideae</taxon>
        <taxon>Papaver</taxon>
    </lineage>
</organism>
<name>A0A4Y7KPG4_PAPSO</name>
<dbReference type="Proteomes" id="UP000316621">
    <property type="component" value="Chromosome 8"/>
</dbReference>
<dbReference type="EMBL" id="CM010722">
    <property type="protein sequence ID" value="RZC74051.1"/>
    <property type="molecule type" value="Genomic_DNA"/>
</dbReference>
<accession>A0A4Y7KPG4</accession>
<dbReference type="Gramene" id="RZC74051">
    <property type="protein sequence ID" value="RZC74051"/>
    <property type="gene ID" value="C5167_049531"/>
</dbReference>
<proteinExistence type="predicted"/>